<dbReference type="GO" id="GO:0016757">
    <property type="term" value="F:glycosyltransferase activity"/>
    <property type="evidence" value="ECO:0007669"/>
    <property type="project" value="UniProtKB-KW"/>
</dbReference>
<evidence type="ECO:0000256" key="6">
    <source>
        <dbReference type="ARBA" id="ARBA00037281"/>
    </source>
</evidence>
<evidence type="ECO:0000256" key="9">
    <source>
        <dbReference type="ARBA" id="ARBA00040345"/>
    </source>
</evidence>
<evidence type="ECO:0000256" key="2">
    <source>
        <dbReference type="ARBA" id="ARBA00022475"/>
    </source>
</evidence>
<dbReference type="Gene3D" id="3.90.550.10">
    <property type="entry name" value="Spore Coat Polysaccharide Biosynthesis Protein SpsA, Chain A"/>
    <property type="match status" value="1"/>
</dbReference>
<feature type="domain" description="Glycosyltransferase 2-like" evidence="10">
    <location>
        <begin position="13"/>
        <end position="135"/>
    </location>
</feature>
<comment type="function">
    <text evidence="6">Catalyzes the glycosylation of 4,4'-diaponeurosporenoate, i.e. the esterification of glucose at the C1'' position with the carboxyl group of 4,4'-diaponeurosporenic acid, to form glycosyl-4,4'-diaponeurosporenoate. This is a step in the biosynthesis of staphyloxanthin, an orange pigment present in most staphylococci strains.</text>
</comment>
<evidence type="ECO:0000259" key="10">
    <source>
        <dbReference type="Pfam" id="PF00535"/>
    </source>
</evidence>
<evidence type="ECO:0000256" key="3">
    <source>
        <dbReference type="ARBA" id="ARBA00022676"/>
    </source>
</evidence>
<evidence type="ECO:0000256" key="1">
    <source>
        <dbReference type="ARBA" id="ARBA00004236"/>
    </source>
</evidence>
<organism evidence="11 12">
    <name type="scientific">Streptomyces liangshanensis</name>
    <dbReference type="NCBI Taxonomy" id="2717324"/>
    <lineage>
        <taxon>Bacteria</taxon>
        <taxon>Bacillati</taxon>
        <taxon>Actinomycetota</taxon>
        <taxon>Actinomycetes</taxon>
        <taxon>Kitasatosporales</taxon>
        <taxon>Streptomycetaceae</taxon>
        <taxon>Streptomyces</taxon>
    </lineage>
</organism>
<evidence type="ECO:0000256" key="7">
    <source>
        <dbReference type="ARBA" id="ARBA00037904"/>
    </source>
</evidence>
<evidence type="ECO:0000256" key="4">
    <source>
        <dbReference type="ARBA" id="ARBA00022679"/>
    </source>
</evidence>
<dbReference type="InterPro" id="IPR001173">
    <property type="entry name" value="Glyco_trans_2-like"/>
</dbReference>
<keyword evidence="4 11" id="KW-0808">Transferase</keyword>
<dbReference type="GO" id="GO:0005886">
    <property type="term" value="C:plasma membrane"/>
    <property type="evidence" value="ECO:0007669"/>
    <property type="project" value="UniProtKB-SubCell"/>
</dbReference>
<dbReference type="EMBL" id="CP050177">
    <property type="protein sequence ID" value="QIQ06254.1"/>
    <property type="molecule type" value="Genomic_DNA"/>
</dbReference>
<evidence type="ECO:0000313" key="12">
    <source>
        <dbReference type="Proteomes" id="UP000501179"/>
    </source>
</evidence>
<dbReference type="Pfam" id="PF00535">
    <property type="entry name" value="Glycos_transf_2"/>
    <property type="match status" value="1"/>
</dbReference>
<evidence type="ECO:0000256" key="5">
    <source>
        <dbReference type="ARBA" id="ARBA00023136"/>
    </source>
</evidence>
<keyword evidence="12" id="KW-1185">Reference proteome</keyword>
<gene>
    <name evidence="11" type="ORF">HA039_31605</name>
</gene>
<dbReference type="PANTHER" id="PTHR43646">
    <property type="entry name" value="GLYCOSYLTRANSFERASE"/>
    <property type="match status" value="1"/>
</dbReference>
<name>A0A6G9H727_9ACTN</name>
<keyword evidence="2" id="KW-1003">Cell membrane</keyword>
<accession>A0A6G9H727</accession>
<evidence type="ECO:0000313" key="11">
    <source>
        <dbReference type="EMBL" id="QIQ06254.1"/>
    </source>
</evidence>
<dbReference type="AlphaFoldDB" id="A0A6G9H727"/>
<keyword evidence="3" id="KW-0328">Glycosyltransferase</keyword>
<comment type="subcellular location">
    <subcellularLocation>
        <location evidence="1">Cell membrane</location>
    </subcellularLocation>
</comment>
<protein>
    <recommendedName>
        <fullName evidence="9">4,4'-diaponeurosporenoate glycosyltransferase</fullName>
    </recommendedName>
</protein>
<keyword evidence="5" id="KW-0472">Membrane</keyword>
<reference evidence="11 12" key="1">
    <citation type="submission" date="2020-03" db="EMBL/GenBank/DDBJ databases">
        <title>A novel species.</title>
        <authorList>
            <person name="Gao J."/>
        </authorList>
    </citation>
    <scope>NUCLEOTIDE SEQUENCE [LARGE SCALE GENOMIC DNA]</scope>
    <source>
        <strain evidence="11 12">QMT-12</strain>
    </source>
</reference>
<evidence type="ECO:0000256" key="8">
    <source>
        <dbReference type="ARBA" id="ARBA00038120"/>
    </source>
</evidence>
<dbReference type="SUPFAM" id="SSF53448">
    <property type="entry name" value="Nucleotide-diphospho-sugar transferases"/>
    <property type="match status" value="1"/>
</dbReference>
<sequence length="243" mass="25214">MSTATGGPSALAVVVPAHDEAGHLPATLRSVRTAALHPGVAGVTVLTVVAADACTDGTAAAARRAGALVVELARRNVGAARAAGVSAALDRLRAHGDGVWIVTTDADTLVPPHWLAHHMRHARDGWDCLAGTVRLAPHAALSPATAARHDARYFDGRPAVPALWSHPHVHGANLGIAAAAYRRAGGFPPLAYSEDRALVAALERDGRRILRTDLCPVLTSPRSDARAPHGFGAHLRALARSED</sequence>
<dbReference type="KEGG" id="slia:HA039_31605"/>
<comment type="similarity">
    <text evidence="8">Belongs to the glycosyltransferase 2 family. CrtQ subfamily.</text>
</comment>
<dbReference type="PANTHER" id="PTHR43646:SF2">
    <property type="entry name" value="GLYCOSYLTRANSFERASE 2-LIKE DOMAIN-CONTAINING PROTEIN"/>
    <property type="match status" value="1"/>
</dbReference>
<dbReference type="InterPro" id="IPR029044">
    <property type="entry name" value="Nucleotide-diphossugar_trans"/>
</dbReference>
<proteinExistence type="inferred from homology"/>
<dbReference type="Proteomes" id="UP000501179">
    <property type="component" value="Chromosome"/>
</dbReference>
<dbReference type="RefSeq" id="WP_167035157.1">
    <property type="nucleotide sequence ID" value="NZ_CP050177.1"/>
</dbReference>
<comment type="pathway">
    <text evidence="7">Carotenoid biosynthesis; staphyloxanthin biosynthesis; staphyloxanthin from farnesyl diphosphate: step 4/5.</text>
</comment>